<sequence>MVKVTFNSALAQKEVKKDSETLIPDNEDPEAAQVVGQPSRAWCWCFYLGLALMLSGVVVGGAYLYRYYVLEEGQVFVCGVKYREENFRIQEESDDMVDEPAVGLRRIDEIVRVLQDEEVELIDIPVPSFSDSDPAVIVHDFKRRLTAYLDLSLNKCYVIPLNTSVVMPPHDLMDLLAKLKAGTYLPQTYLVHEQMIVTEKLVEIEPLGTYIYKVCRNKDTYKLQRRDTILGLQKREALNCRKIRHFENHFAMETMICKTTSPTEPRAKMNQQSESRVSSVSNRVVMEEYVVLGQVGEGAFGKALLVREKAGPGRRCVVKQVSLSRMSSHERDSAKKEVTLLSRMNHPNIVAFFQSFHERNTLYIVMEYCDGGDLMKKITMQRGQPFREEQNIFLTQGGTKVKLGDFGIARMLNNTMELARTCVGTPYYISPEICENRPYNNKTDMWSLGCVLYELCTLRHPFEGSSLRQLIVKICRGHYTPVSQRYSAELRLLLSQLFKVSPRDRPSVNSLLKRPLLHKHISKHLDPQVQVVLQFTEEEFSHRVLHRVKPAALHENKHPAVTPRPRPAVKPDHPLSNFPPRPVRRCAVTKPFCAQSKKVTGHTAAGEVGKSRAQFETKPNAHPQHYRQQRDHRDQLQHHPHLHQPTLPPRLAAHEPVELEKPSNRPSALEPYQLVAAAREEYLQRRQEANKYKLRAEKQLGLRPSTADADRFRLYDEKSAPPPPPLPPPPLQHAVQDKIHGQQEYLKQLQQIRQRYQDEIREMRQRSNAEPTDMEEALKQILEQNQKERRQLQKKYNDQKAVMFEIKLQDDRMQGEVDEEPEEMDEKDEEDPLNQTLKFDAELKLWRPAGETEIKPEGGVEEGRSEDEEKHEKRGMWRHEAPQTLLNALANMEVSSTCSTFSSTQGKVTDQKEAEQSPEGRRKWTDCPPDTLLNALAQARLTYSTLGNTDTPGKMGKRKDLSEFDKGQIVMARPLDQSISKTAALVGCSRSAVEQLYHQIKDKAPYGGEGRVKEDKKTDDADDEGEEDSDIEVDEDRLEPRSDDDDTNFEESEDELKEEVKDSMRNLFIEDEEVQSMKETEENNTEAPVLG</sequence>
<evidence type="ECO:0000256" key="2">
    <source>
        <dbReference type="ARBA" id="ARBA00012513"/>
    </source>
</evidence>
<name>A0AAE0V5S2_9TELE</name>
<feature type="region of interest" description="Disordered" evidence="13">
    <location>
        <begin position="999"/>
        <end position="1091"/>
    </location>
</feature>
<feature type="region of interest" description="Disordered" evidence="13">
    <location>
        <begin position="900"/>
        <end position="929"/>
    </location>
</feature>
<accession>A0AAE0V5S2</accession>
<keyword evidence="6" id="KW-0418">Kinase</keyword>
<evidence type="ECO:0000256" key="14">
    <source>
        <dbReference type="SAM" id="Phobius"/>
    </source>
</evidence>
<keyword evidence="14" id="KW-0472">Membrane</keyword>
<dbReference type="PROSITE" id="PS50869">
    <property type="entry name" value="BRICHOS"/>
    <property type="match status" value="1"/>
</dbReference>
<feature type="region of interest" description="Disordered" evidence="13">
    <location>
        <begin position="812"/>
        <end position="834"/>
    </location>
</feature>
<dbReference type="GO" id="GO:0004674">
    <property type="term" value="F:protein serine/threonine kinase activity"/>
    <property type="evidence" value="ECO:0007669"/>
    <property type="project" value="UniProtKB-KW"/>
</dbReference>
<feature type="domain" description="Protein kinase" evidence="15">
    <location>
        <begin position="289"/>
        <end position="517"/>
    </location>
</feature>
<dbReference type="Pfam" id="PF00069">
    <property type="entry name" value="Pkinase"/>
    <property type="match status" value="2"/>
</dbReference>
<dbReference type="InterPro" id="IPR017441">
    <property type="entry name" value="Protein_kinase_ATP_BS"/>
</dbReference>
<dbReference type="Gene3D" id="3.30.200.20">
    <property type="entry name" value="Phosphorylase Kinase, domain 1"/>
    <property type="match status" value="1"/>
</dbReference>
<dbReference type="Gene3D" id="1.10.510.10">
    <property type="entry name" value="Transferase(Phosphotransferase) domain 1"/>
    <property type="match status" value="1"/>
</dbReference>
<feature type="compositionally biased region" description="Acidic residues" evidence="13">
    <location>
        <begin position="816"/>
        <end position="832"/>
    </location>
</feature>
<keyword evidence="14" id="KW-1133">Transmembrane helix</keyword>
<evidence type="ECO:0000256" key="9">
    <source>
        <dbReference type="ARBA" id="ARBA00047899"/>
    </source>
</evidence>
<feature type="compositionally biased region" description="Acidic residues" evidence="13">
    <location>
        <begin position="1020"/>
        <end position="1057"/>
    </location>
</feature>
<dbReference type="InterPro" id="IPR011009">
    <property type="entry name" value="Kinase-like_dom_sf"/>
</dbReference>
<dbReference type="CDD" id="cd08215">
    <property type="entry name" value="STKc_Nek"/>
    <property type="match status" value="1"/>
</dbReference>
<evidence type="ECO:0000256" key="6">
    <source>
        <dbReference type="ARBA" id="ARBA00022777"/>
    </source>
</evidence>
<keyword evidence="14" id="KW-0812">Transmembrane</keyword>
<feature type="region of interest" description="Disordered" evidence="13">
    <location>
        <begin position="553"/>
        <end position="581"/>
    </location>
</feature>
<gene>
    <name evidence="17" type="ORF">QTP70_025010</name>
</gene>
<keyword evidence="8" id="KW-1015">Disulfide bond</keyword>
<feature type="domain" description="BRICHOS" evidence="16">
    <location>
        <begin position="129"/>
        <end position="223"/>
    </location>
</feature>
<dbReference type="FunFam" id="3.30.200.20:FF:000097">
    <property type="entry name" value="Probable serine/threonine-protein kinase nek1"/>
    <property type="match status" value="1"/>
</dbReference>
<feature type="binding site" evidence="11">
    <location>
        <position position="319"/>
    </location>
    <ligand>
        <name>ATP</name>
        <dbReference type="ChEBI" id="CHEBI:30616"/>
    </ligand>
</feature>
<dbReference type="Proteomes" id="UP001274896">
    <property type="component" value="Unassembled WGS sequence"/>
</dbReference>
<feature type="transmembrane region" description="Helical" evidence="14">
    <location>
        <begin position="44"/>
        <end position="65"/>
    </location>
</feature>
<keyword evidence="4" id="KW-0808">Transferase</keyword>
<keyword evidence="18" id="KW-1185">Reference proteome</keyword>
<dbReference type="EMBL" id="JAUCMX010000006">
    <property type="protein sequence ID" value="KAK3543626.1"/>
    <property type="molecule type" value="Genomic_DNA"/>
</dbReference>
<feature type="region of interest" description="Disordered" evidence="13">
    <location>
        <begin position="597"/>
        <end position="649"/>
    </location>
</feature>
<dbReference type="PROSITE" id="PS00107">
    <property type="entry name" value="PROTEIN_KINASE_ATP"/>
    <property type="match status" value="1"/>
</dbReference>
<proteinExistence type="inferred from homology"/>
<evidence type="ECO:0000256" key="5">
    <source>
        <dbReference type="ARBA" id="ARBA00022741"/>
    </source>
</evidence>
<evidence type="ECO:0000256" key="3">
    <source>
        <dbReference type="ARBA" id="ARBA00022527"/>
    </source>
</evidence>
<comment type="catalytic activity">
    <reaction evidence="10">
        <text>L-seryl-[protein] + ATP = O-phospho-L-seryl-[protein] + ADP + H(+)</text>
        <dbReference type="Rhea" id="RHEA:17989"/>
        <dbReference type="Rhea" id="RHEA-COMP:9863"/>
        <dbReference type="Rhea" id="RHEA-COMP:11604"/>
        <dbReference type="ChEBI" id="CHEBI:15378"/>
        <dbReference type="ChEBI" id="CHEBI:29999"/>
        <dbReference type="ChEBI" id="CHEBI:30616"/>
        <dbReference type="ChEBI" id="CHEBI:83421"/>
        <dbReference type="ChEBI" id="CHEBI:456216"/>
        <dbReference type="EC" id="2.7.11.1"/>
    </reaction>
</comment>
<evidence type="ECO:0000256" key="7">
    <source>
        <dbReference type="ARBA" id="ARBA00022840"/>
    </source>
</evidence>
<feature type="coiled-coil region" evidence="12">
    <location>
        <begin position="739"/>
        <end position="802"/>
    </location>
</feature>
<evidence type="ECO:0000256" key="10">
    <source>
        <dbReference type="ARBA" id="ARBA00048679"/>
    </source>
</evidence>
<evidence type="ECO:0000313" key="18">
    <source>
        <dbReference type="Proteomes" id="UP001274896"/>
    </source>
</evidence>
<evidence type="ECO:0000256" key="11">
    <source>
        <dbReference type="PROSITE-ProRule" id="PRU10141"/>
    </source>
</evidence>
<evidence type="ECO:0000256" key="12">
    <source>
        <dbReference type="SAM" id="Coils"/>
    </source>
</evidence>
<reference evidence="17" key="1">
    <citation type="submission" date="2023-06" db="EMBL/GenBank/DDBJ databases">
        <title>Male Hemibagrus guttatus genome.</title>
        <authorList>
            <person name="Bian C."/>
        </authorList>
    </citation>
    <scope>NUCLEOTIDE SEQUENCE</scope>
    <source>
        <strain evidence="17">Male_cb2023</strain>
        <tissue evidence="17">Muscle</tissue>
    </source>
</reference>
<evidence type="ECO:0000256" key="8">
    <source>
        <dbReference type="ARBA" id="ARBA00023157"/>
    </source>
</evidence>
<keyword evidence="12" id="KW-0175">Coiled coil</keyword>
<evidence type="ECO:0000256" key="1">
    <source>
        <dbReference type="ARBA" id="ARBA00010886"/>
    </source>
</evidence>
<dbReference type="SMART" id="SM01039">
    <property type="entry name" value="BRICHOS"/>
    <property type="match status" value="1"/>
</dbReference>
<protein>
    <recommendedName>
        <fullName evidence="2">non-specific serine/threonine protein kinase</fullName>
        <ecNumber evidence="2">2.7.11.1</ecNumber>
    </recommendedName>
</protein>
<dbReference type="AlphaFoldDB" id="A0AAE0V5S2"/>
<keyword evidence="7 11" id="KW-0067">ATP-binding</keyword>
<dbReference type="InterPro" id="IPR007084">
    <property type="entry name" value="BRICHOS_dom"/>
</dbReference>
<evidence type="ECO:0000256" key="13">
    <source>
        <dbReference type="SAM" id="MobiDB-lite"/>
    </source>
</evidence>
<dbReference type="GO" id="GO:0005524">
    <property type="term" value="F:ATP binding"/>
    <property type="evidence" value="ECO:0007669"/>
    <property type="project" value="UniProtKB-UniRule"/>
</dbReference>
<dbReference type="PANTHER" id="PTHR44899:SF1">
    <property type="entry name" value="SERINE_THREONINE-PROTEIN KINASE NEK5"/>
    <property type="match status" value="1"/>
</dbReference>
<feature type="compositionally biased region" description="Basic and acidic residues" evidence="13">
    <location>
        <begin position="909"/>
        <end position="925"/>
    </location>
</feature>
<evidence type="ECO:0000313" key="17">
    <source>
        <dbReference type="EMBL" id="KAK3543626.1"/>
    </source>
</evidence>
<feature type="compositionally biased region" description="Basic and acidic residues" evidence="13">
    <location>
        <begin position="999"/>
        <end position="1019"/>
    </location>
</feature>
<dbReference type="EC" id="2.7.11.1" evidence="2"/>
<feature type="region of interest" description="Disordered" evidence="13">
    <location>
        <begin position="847"/>
        <end position="876"/>
    </location>
</feature>
<comment type="similarity">
    <text evidence="1">Belongs to the protein kinase superfamily. NEK Ser/Thr protein kinase family. NIMA subfamily.</text>
</comment>
<evidence type="ECO:0000259" key="16">
    <source>
        <dbReference type="PROSITE" id="PS50869"/>
    </source>
</evidence>
<organism evidence="17 18">
    <name type="scientific">Hemibagrus guttatus</name>
    <dbReference type="NCBI Taxonomy" id="175788"/>
    <lineage>
        <taxon>Eukaryota</taxon>
        <taxon>Metazoa</taxon>
        <taxon>Chordata</taxon>
        <taxon>Craniata</taxon>
        <taxon>Vertebrata</taxon>
        <taxon>Euteleostomi</taxon>
        <taxon>Actinopterygii</taxon>
        <taxon>Neopterygii</taxon>
        <taxon>Teleostei</taxon>
        <taxon>Ostariophysi</taxon>
        <taxon>Siluriformes</taxon>
        <taxon>Bagridae</taxon>
        <taxon>Hemibagrus</taxon>
    </lineage>
</organism>
<keyword evidence="3" id="KW-0723">Serine/threonine-protein kinase</keyword>
<dbReference type="Pfam" id="PF04089">
    <property type="entry name" value="BRICHOS"/>
    <property type="match status" value="1"/>
</dbReference>
<dbReference type="InterPro" id="IPR000719">
    <property type="entry name" value="Prot_kinase_dom"/>
</dbReference>
<comment type="catalytic activity">
    <reaction evidence="9">
        <text>L-threonyl-[protein] + ATP = O-phospho-L-threonyl-[protein] + ADP + H(+)</text>
        <dbReference type="Rhea" id="RHEA:46608"/>
        <dbReference type="Rhea" id="RHEA-COMP:11060"/>
        <dbReference type="Rhea" id="RHEA-COMP:11605"/>
        <dbReference type="ChEBI" id="CHEBI:15378"/>
        <dbReference type="ChEBI" id="CHEBI:30013"/>
        <dbReference type="ChEBI" id="CHEBI:30616"/>
        <dbReference type="ChEBI" id="CHEBI:61977"/>
        <dbReference type="ChEBI" id="CHEBI:456216"/>
        <dbReference type="EC" id="2.7.11.1"/>
    </reaction>
</comment>
<dbReference type="SUPFAM" id="SSF56112">
    <property type="entry name" value="Protein kinase-like (PK-like)"/>
    <property type="match status" value="1"/>
</dbReference>
<feature type="compositionally biased region" description="Basic and acidic residues" evidence="13">
    <location>
        <begin position="628"/>
        <end position="637"/>
    </location>
</feature>
<evidence type="ECO:0000256" key="4">
    <source>
        <dbReference type="ARBA" id="ARBA00022679"/>
    </source>
</evidence>
<evidence type="ECO:0000259" key="15">
    <source>
        <dbReference type="PROSITE" id="PS50011"/>
    </source>
</evidence>
<keyword evidence="5 11" id="KW-0547">Nucleotide-binding</keyword>
<dbReference type="InterPro" id="IPR051131">
    <property type="entry name" value="NEK_Ser/Thr_kinase_NIMA"/>
</dbReference>
<dbReference type="PROSITE" id="PS50011">
    <property type="entry name" value="PROTEIN_KINASE_DOM"/>
    <property type="match status" value="1"/>
</dbReference>
<dbReference type="PANTHER" id="PTHR44899">
    <property type="entry name" value="CAMK FAMILY PROTEIN KINASE"/>
    <property type="match status" value="1"/>
</dbReference>
<comment type="caution">
    <text evidence="17">The sequence shown here is derived from an EMBL/GenBank/DDBJ whole genome shotgun (WGS) entry which is preliminary data.</text>
</comment>